<evidence type="ECO:0000313" key="2">
    <source>
        <dbReference type="EMBL" id="CCO17061.1"/>
    </source>
</evidence>
<keyword evidence="3" id="KW-1185">Reference proteome</keyword>
<proteinExistence type="predicted"/>
<dbReference type="KEGG" id="bpg:Bathy06g03670"/>
<dbReference type="RefSeq" id="XP_007512461.1">
    <property type="nucleotide sequence ID" value="XM_007512399.1"/>
</dbReference>
<dbReference type="Proteomes" id="UP000198341">
    <property type="component" value="Chromosome 6"/>
</dbReference>
<dbReference type="EMBL" id="FO082273">
    <property type="protein sequence ID" value="CCO17061.1"/>
    <property type="molecule type" value="Genomic_DNA"/>
</dbReference>
<organism evidence="2 3">
    <name type="scientific">Bathycoccus prasinos</name>
    <dbReference type="NCBI Taxonomy" id="41875"/>
    <lineage>
        <taxon>Eukaryota</taxon>
        <taxon>Viridiplantae</taxon>
        <taxon>Chlorophyta</taxon>
        <taxon>Mamiellophyceae</taxon>
        <taxon>Mamiellales</taxon>
        <taxon>Bathycoccaceae</taxon>
        <taxon>Bathycoccus</taxon>
    </lineage>
</organism>
<keyword evidence="1" id="KW-0472">Membrane</keyword>
<reference evidence="2 3" key="1">
    <citation type="submission" date="2011-10" db="EMBL/GenBank/DDBJ databases">
        <authorList>
            <person name="Genoscope - CEA"/>
        </authorList>
    </citation>
    <scope>NUCLEOTIDE SEQUENCE [LARGE SCALE GENOMIC DNA]</scope>
    <source>
        <strain evidence="2 3">RCC 1105</strain>
    </source>
</reference>
<name>K8EGB6_9CHLO</name>
<feature type="transmembrane region" description="Helical" evidence="1">
    <location>
        <begin position="108"/>
        <end position="125"/>
    </location>
</feature>
<evidence type="ECO:0000313" key="3">
    <source>
        <dbReference type="Proteomes" id="UP000198341"/>
    </source>
</evidence>
<keyword evidence="1" id="KW-1133">Transmembrane helix</keyword>
<feature type="transmembrane region" description="Helical" evidence="1">
    <location>
        <begin position="82"/>
        <end position="102"/>
    </location>
</feature>
<protein>
    <submittedName>
        <fullName evidence="2">Uncharacterized protein</fullName>
    </submittedName>
</protein>
<sequence>MGGCCTCVGRKGLWYVWAFNALIASIFSIIAVSHGAVFDKIIVNNKSANAMLDGAIACISCSVFLNIAYLVITALILLRKTIALNGAGAAFGFMIALSLMMFFNQIQVYDLCSFLSFSLSSAFLLRRIHHRCHAHKCSQNHAFPLTTGWILPPIDSPVD</sequence>
<accession>K8EGB6</accession>
<dbReference type="GeneID" id="19015348"/>
<keyword evidence="1" id="KW-0812">Transmembrane</keyword>
<dbReference type="AlphaFoldDB" id="K8EGB6"/>
<evidence type="ECO:0000256" key="1">
    <source>
        <dbReference type="SAM" id="Phobius"/>
    </source>
</evidence>
<gene>
    <name evidence="2" type="ORF">Bathy06g03670</name>
</gene>
<feature type="transmembrane region" description="Helical" evidence="1">
    <location>
        <begin position="54"/>
        <end position="77"/>
    </location>
</feature>
<feature type="transmembrane region" description="Helical" evidence="1">
    <location>
        <begin position="12"/>
        <end position="34"/>
    </location>
</feature>